<name>A0A317XCD9_9EURO</name>
<proteinExistence type="predicted"/>
<feature type="compositionally biased region" description="Basic residues" evidence="1">
    <location>
        <begin position="63"/>
        <end position="73"/>
    </location>
</feature>
<feature type="compositionally biased region" description="Basic residues" evidence="1">
    <location>
        <begin position="38"/>
        <end position="48"/>
    </location>
</feature>
<feature type="compositionally biased region" description="Low complexity" evidence="1">
    <location>
        <begin position="49"/>
        <end position="60"/>
    </location>
</feature>
<reference evidence="2 3" key="1">
    <citation type="submission" date="2016-12" db="EMBL/GenBank/DDBJ databases">
        <title>The genomes of Aspergillus section Nigri reveals drivers in fungal speciation.</title>
        <authorList>
            <consortium name="DOE Joint Genome Institute"/>
            <person name="Vesth T.C."/>
            <person name="Nybo J."/>
            <person name="Theobald S."/>
            <person name="Brandl J."/>
            <person name="Frisvad J.C."/>
            <person name="Nielsen K.F."/>
            <person name="Lyhne E.K."/>
            <person name="Kogle M.E."/>
            <person name="Kuo A."/>
            <person name="Riley R."/>
            <person name="Clum A."/>
            <person name="Nolan M."/>
            <person name="Lipzen A."/>
            <person name="Salamov A."/>
            <person name="Henrissat B."/>
            <person name="Wiebenga A."/>
            <person name="De Vries R.P."/>
            <person name="Grigoriev I.V."/>
            <person name="Mortensen U.H."/>
            <person name="Andersen M.R."/>
            <person name="Baker S.E."/>
        </authorList>
    </citation>
    <scope>NUCLEOTIDE SEQUENCE [LARGE SCALE GENOMIC DNA]</scope>
    <source>
        <strain evidence="2 3">CBS 115572</strain>
    </source>
</reference>
<comment type="caution">
    <text evidence="2">The sequence shown here is derived from an EMBL/GenBank/DDBJ whole genome shotgun (WGS) entry which is preliminary data.</text>
</comment>
<gene>
    <name evidence="2" type="ORF">BO94DRAFT_580127</name>
</gene>
<sequence>MDPSPSPDSPSKYFTPINSSTPIKPDPEETENSTLSKAVRKTSTKRGPIKTSPHSSSSESPSKKPKLTPKKTRLPPIPTNLDAATINDRLILRLRDDEQRGWNEITKEWVKLTGIQVGGSTLRMRYTTMKSNFVEMDGNDEARMLRAKKEVEEKFEGDKWRLIADAVESAGGKRYPAGALQKRFREVCKRGVSGGGAGDGGEEKGV</sequence>
<dbReference type="AlphaFoldDB" id="A0A317XCD9"/>
<evidence type="ECO:0000313" key="2">
    <source>
        <dbReference type="EMBL" id="PWY96266.1"/>
    </source>
</evidence>
<dbReference type="OrthoDB" id="5375264at2759"/>
<evidence type="ECO:0000313" key="3">
    <source>
        <dbReference type="Proteomes" id="UP000246702"/>
    </source>
</evidence>
<evidence type="ECO:0008006" key="4">
    <source>
        <dbReference type="Google" id="ProtNLM"/>
    </source>
</evidence>
<dbReference type="Proteomes" id="UP000246702">
    <property type="component" value="Unassembled WGS sequence"/>
</dbReference>
<dbReference type="EMBL" id="MSFK01000001">
    <property type="protein sequence ID" value="PWY96266.1"/>
    <property type="molecule type" value="Genomic_DNA"/>
</dbReference>
<dbReference type="GeneID" id="37117446"/>
<dbReference type="RefSeq" id="XP_025473027.1">
    <property type="nucleotide sequence ID" value="XM_025615303.1"/>
</dbReference>
<dbReference type="STRING" id="1450535.A0A317XCD9"/>
<keyword evidence="3" id="KW-1185">Reference proteome</keyword>
<accession>A0A317XCD9</accession>
<evidence type="ECO:0000256" key="1">
    <source>
        <dbReference type="SAM" id="MobiDB-lite"/>
    </source>
</evidence>
<feature type="region of interest" description="Disordered" evidence="1">
    <location>
        <begin position="1"/>
        <end position="80"/>
    </location>
</feature>
<protein>
    <recommendedName>
        <fullName evidence="4">Myb-like domain-containing protein</fullName>
    </recommendedName>
</protein>
<organism evidence="2 3">
    <name type="scientific">Aspergillus sclerotioniger CBS 115572</name>
    <dbReference type="NCBI Taxonomy" id="1450535"/>
    <lineage>
        <taxon>Eukaryota</taxon>
        <taxon>Fungi</taxon>
        <taxon>Dikarya</taxon>
        <taxon>Ascomycota</taxon>
        <taxon>Pezizomycotina</taxon>
        <taxon>Eurotiomycetes</taxon>
        <taxon>Eurotiomycetidae</taxon>
        <taxon>Eurotiales</taxon>
        <taxon>Aspergillaceae</taxon>
        <taxon>Aspergillus</taxon>
        <taxon>Aspergillus subgen. Circumdati</taxon>
    </lineage>
</organism>